<dbReference type="EMBL" id="AWFH01000008">
    <property type="protein sequence ID" value="KCZ62778.1"/>
    <property type="molecule type" value="Genomic_DNA"/>
</dbReference>
<proteinExistence type="inferred from homology"/>
<feature type="binding site" evidence="10">
    <location>
        <position position="273"/>
    </location>
    <ligand>
        <name>NAD(+)</name>
        <dbReference type="ChEBI" id="CHEBI:57540"/>
    </ligand>
</feature>
<evidence type="ECO:0000256" key="4">
    <source>
        <dbReference type="ARBA" id="ARBA00023002"/>
    </source>
</evidence>
<feature type="binding site" evidence="9">
    <location>
        <begin position="160"/>
        <end position="163"/>
    </location>
    <ligand>
        <name>substrate</name>
    </ligand>
</feature>
<dbReference type="PATRIC" id="fig|1280948.3.peg.1340"/>
<dbReference type="GO" id="GO:0003979">
    <property type="term" value="F:UDP-glucose 6-dehydrogenase activity"/>
    <property type="evidence" value="ECO:0007669"/>
    <property type="project" value="UniProtKB-EC"/>
</dbReference>
<evidence type="ECO:0000313" key="13">
    <source>
        <dbReference type="Proteomes" id="UP000024547"/>
    </source>
</evidence>
<dbReference type="Pfam" id="PF00984">
    <property type="entry name" value="UDPG_MGDP_dh"/>
    <property type="match status" value="1"/>
</dbReference>
<evidence type="ECO:0000256" key="9">
    <source>
        <dbReference type="PIRSR" id="PIRSR500134-2"/>
    </source>
</evidence>
<comment type="pathway">
    <text evidence="1">Nucleotide-sugar biosynthesis; UDP-alpha-D-glucuronate biosynthesis; UDP-alpha-D-glucuronate from UDP-alpha-D-glucose: step 1/1.</text>
</comment>
<protein>
    <recommendedName>
        <fullName evidence="3 7">UDP-glucose 6-dehydrogenase</fullName>
        <ecNumber evidence="3 7">1.1.1.22</ecNumber>
    </recommendedName>
</protein>
<dbReference type="SUPFAM" id="SSF51735">
    <property type="entry name" value="NAD(P)-binding Rossmann-fold domains"/>
    <property type="match status" value="1"/>
</dbReference>
<feature type="binding site" evidence="10">
    <location>
        <position position="86"/>
    </location>
    <ligand>
        <name>NAD(+)</name>
        <dbReference type="ChEBI" id="CHEBI:57540"/>
    </ligand>
</feature>
<organism evidence="12 13">
    <name type="scientific">Hyphomonas atlantica</name>
    <dbReference type="NCBI Taxonomy" id="1280948"/>
    <lineage>
        <taxon>Bacteria</taxon>
        <taxon>Pseudomonadati</taxon>
        <taxon>Pseudomonadota</taxon>
        <taxon>Alphaproteobacteria</taxon>
        <taxon>Hyphomonadales</taxon>
        <taxon>Hyphomonadaceae</taxon>
        <taxon>Hyphomonas</taxon>
    </lineage>
</organism>
<dbReference type="RefSeq" id="WP_035550157.1">
    <property type="nucleotide sequence ID" value="NZ_AWFH01000008.1"/>
</dbReference>
<dbReference type="NCBIfam" id="TIGR03026">
    <property type="entry name" value="NDP-sugDHase"/>
    <property type="match status" value="1"/>
</dbReference>
<reference evidence="12 13" key="1">
    <citation type="journal article" date="2014" name="Antonie Van Leeuwenhoek">
        <title>Hyphomonas beringensis sp. nov. and Hyphomonas chukchiensis sp. nov., isolated from surface seawater of the Bering Sea and Chukchi Sea.</title>
        <authorList>
            <person name="Li C."/>
            <person name="Lai Q."/>
            <person name="Li G."/>
            <person name="Dong C."/>
            <person name="Wang J."/>
            <person name="Liao Y."/>
            <person name="Shao Z."/>
        </authorList>
    </citation>
    <scope>NUCLEOTIDE SEQUENCE [LARGE SCALE GENOMIC DNA]</scope>
    <source>
        <strain evidence="12 13">22II1-22F38</strain>
    </source>
</reference>
<evidence type="ECO:0000256" key="1">
    <source>
        <dbReference type="ARBA" id="ARBA00004701"/>
    </source>
</evidence>
<dbReference type="InterPro" id="IPR036291">
    <property type="entry name" value="NAD(P)-bd_dom_sf"/>
</dbReference>
<feature type="active site" description="Nucleophile" evidence="8">
    <location>
        <position position="270"/>
    </location>
</feature>
<dbReference type="InterPro" id="IPR001732">
    <property type="entry name" value="UDP-Glc/GDP-Man_DH_N"/>
</dbReference>
<dbReference type="SUPFAM" id="SSF52413">
    <property type="entry name" value="UDP-glucose/GDP-mannose dehydrogenase C-terminal domain"/>
    <property type="match status" value="1"/>
</dbReference>
<comment type="similarity">
    <text evidence="2 7">Belongs to the UDP-glucose/GDP-mannose dehydrogenase family.</text>
</comment>
<dbReference type="GO" id="GO:0006065">
    <property type="term" value="P:UDP-glucuronate biosynthetic process"/>
    <property type="evidence" value="ECO:0007669"/>
    <property type="project" value="UniProtKB-UniPathway"/>
</dbReference>
<evidence type="ECO:0000259" key="11">
    <source>
        <dbReference type="SMART" id="SM00984"/>
    </source>
</evidence>
<keyword evidence="13" id="KW-1185">Reference proteome</keyword>
<dbReference type="Gene3D" id="3.40.50.720">
    <property type="entry name" value="NAD(P)-binding Rossmann-like Domain"/>
    <property type="match status" value="2"/>
</dbReference>
<dbReference type="PANTHER" id="PTHR43750">
    <property type="entry name" value="UDP-GLUCOSE 6-DEHYDROGENASE TUAD"/>
    <property type="match status" value="1"/>
</dbReference>
<evidence type="ECO:0000256" key="8">
    <source>
        <dbReference type="PIRSR" id="PIRSR500134-1"/>
    </source>
</evidence>
<evidence type="ECO:0000256" key="10">
    <source>
        <dbReference type="PIRSR" id="PIRSR500134-3"/>
    </source>
</evidence>
<dbReference type="Pfam" id="PF03721">
    <property type="entry name" value="UDPG_MGDP_dh_N"/>
    <property type="match status" value="1"/>
</dbReference>
<comment type="catalytic activity">
    <reaction evidence="6 7">
        <text>UDP-alpha-D-glucose + 2 NAD(+) + H2O = UDP-alpha-D-glucuronate + 2 NADH + 3 H(+)</text>
        <dbReference type="Rhea" id="RHEA:23596"/>
        <dbReference type="ChEBI" id="CHEBI:15377"/>
        <dbReference type="ChEBI" id="CHEBI:15378"/>
        <dbReference type="ChEBI" id="CHEBI:57540"/>
        <dbReference type="ChEBI" id="CHEBI:57945"/>
        <dbReference type="ChEBI" id="CHEBI:58052"/>
        <dbReference type="ChEBI" id="CHEBI:58885"/>
        <dbReference type="EC" id="1.1.1.22"/>
    </reaction>
</comment>
<dbReference type="SUPFAM" id="SSF48179">
    <property type="entry name" value="6-phosphogluconate dehydrogenase C-terminal domain-like"/>
    <property type="match status" value="1"/>
</dbReference>
<evidence type="ECO:0000256" key="2">
    <source>
        <dbReference type="ARBA" id="ARBA00006601"/>
    </source>
</evidence>
<gene>
    <name evidence="12" type="ORF">HY36_15535</name>
</gene>
<dbReference type="EC" id="1.1.1.22" evidence="3 7"/>
<dbReference type="PIRSF" id="PIRSF500134">
    <property type="entry name" value="UDPglc_DH_bac"/>
    <property type="match status" value="1"/>
</dbReference>
<keyword evidence="4 7" id="KW-0560">Oxidoreductase</keyword>
<feature type="binding site" evidence="9">
    <location>
        <position position="328"/>
    </location>
    <ligand>
        <name>substrate</name>
    </ligand>
</feature>
<evidence type="ECO:0000256" key="3">
    <source>
        <dbReference type="ARBA" id="ARBA00012954"/>
    </source>
</evidence>
<feature type="binding site" evidence="10">
    <location>
        <position position="335"/>
    </location>
    <ligand>
        <name>NAD(+)</name>
        <dbReference type="ChEBI" id="CHEBI:57540"/>
    </ligand>
</feature>
<dbReference type="Pfam" id="PF03720">
    <property type="entry name" value="UDPG_MGDP_dh_C"/>
    <property type="match status" value="1"/>
</dbReference>
<evidence type="ECO:0000256" key="6">
    <source>
        <dbReference type="ARBA" id="ARBA00047473"/>
    </source>
</evidence>
<accession>A0A059E572</accession>
<feature type="binding site" evidence="10">
    <location>
        <position position="163"/>
    </location>
    <ligand>
        <name>NAD(+)</name>
        <dbReference type="ChEBI" id="CHEBI:57540"/>
    </ligand>
</feature>
<dbReference type="Gene3D" id="1.20.5.170">
    <property type="match status" value="1"/>
</dbReference>
<dbReference type="GO" id="GO:0051287">
    <property type="term" value="F:NAD binding"/>
    <property type="evidence" value="ECO:0007669"/>
    <property type="project" value="InterPro"/>
</dbReference>
<dbReference type="STRING" id="1280948.HY36_15535"/>
<dbReference type="SMART" id="SM00984">
    <property type="entry name" value="UDPG_MGDP_dh_C"/>
    <property type="match status" value="1"/>
</dbReference>
<evidence type="ECO:0000256" key="7">
    <source>
        <dbReference type="PIRNR" id="PIRNR000124"/>
    </source>
</evidence>
<dbReference type="InterPro" id="IPR028357">
    <property type="entry name" value="UDPglc_DH_bac"/>
</dbReference>
<evidence type="ECO:0000313" key="12">
    <source>
        <dbReference type="EMBL" id="KCZ62778.1"/>
    </source>
</evidence>
<keyword evidence="5 7" id="KW-0520">NAD</keyword>
<evidence type="ECO:0000256" key="5">
    <source>
        <dbReference type="ARBA" id="ARBA00023027"/>
    </source>
</evidence>
<sequence length="423" mass="45787">MKVAIFGLGYVGFTAMCCIASEGHSVIGFDVSGQKVDKINRGVAPFSEPGIQELLTEVKDAGRVSAFTDIGDRLADVDLAIVCVGTPSAPDGSHNMSYIAEVSRQIAQAVDPNRSSPLTVAYRSTVRPGTVTGLVEPIFRSELGDEVFDRTIELVYNPEFLREAAAIKDYFEPPKIIIGTRDGKPSANMDKLNANIKAPVFYVGYGESEITKFVDNTWHAVKVAYANEIGRVCMQLGISAAKTHEIFISDTKLNISPYYTRPGGAFGGSCLPKDVRALQYISGDCGAGTYLIDSLLRSNDAHKFRLYEMTTKGLKAGAKVLLVGLAFKANTDDLRESPNIDLARNLLKDGYDLSIFDPAVDATKLVGANLGYAYTQLPALQNLLVSKEIAETQQYDRIIVANPTIKQLNLAEGQDIVDLNALA</sequence>
<feature type="binding site" evidence="10">
    <location>
        <position position="30"/>
    </location>
    <ligand>
        <name>NAD(+)</name>
        <dbReference type="ChEBI" id="CHEBI:57540"/>
    </ligand>
</feature>
<dbReference type="Proteomes" id="UP000024547">
    <property type="component" value="Unassembled WGS sequence"/>
</dbReference>
<dbReference type="InterPro" id="IPR017476">
    <property type="entry name" value="UDP-Glc/GDP-Man"/>
</dbReference>
<name>A0A059E572_9PROT</name>
<comment type="caution">
    <text evidence="12">The sequence shown here is derived from an EMBL/GenBank/DDBJ whole genome shotgun (WGS) entry which is preliminary data.</text>
</comment>
<feature type="binding site" evidence="9">
    <location>
        <position position="267"/>
    </location>
    <ligand>
        <name>substrate</name>
    </ligand>
</feature>
<dbReference type="InterPro" id="IPR008927">
    <property type="entry name" value="6-PGluconate_DH-like_C_sf"/>
</dbReference>
<dbReference type="InterPro" id="IPR014027">
    <property type="entry name" value="UDP-Glc/GDP-Man_DH_C"/>
</dbReference>
<feature type="binding site" evidence="10">
    <location>
        <position position="35"/>
    </location>
    <ligand>
        <name>NAD(+)</name>
        <dbReference type="ChEBI" id="CHEBI:57540"/>
    </ligand>
</feature>
<dbReference type="OrthoDB" id="9803238at2"/>
<feature type="binding site" evidence="10">
    <location>
        <position position="125"/>
    </location>
    <ligand>
        <name>NAD(+)</name>
        <dbReference type="ChEBI" id="CHEBI:57540"/>
    </ligand>
</feature>
<feature type="domain" description="UDP-glucose/GDP-mannose dehydrogenase C-terminal" evidence="11">
    <location>
        <begin position="321"/>
        <end position="397"/>
    </location>
</feature>
<dbReference type="UniPathway" id="UPA00038">
    <property type="reaction ID" value="UER00491"/>
</dbReference>
<feature type="binding site" evidence="9">
    <location>
        <position position="212"/>
    </location>
    <ligand>
        <name>substrate</name>
    </ligand>
</feature>
<dbReference type="eggNOG" id="COG1004">
    <property type="taxonomic scope" value="Bacteria"/>
</dbReference>
<dbReference type="PANTHER" id="PTHR43750:SF1">
    <property type="entry name" value="GDP-MANNOSE 6-DEHYDROGENASE"/>
    <property type="match status" value="1"/>
</dbReference>
<dbReference type="GO" id="GO:0000271">
    <property type="term" value="P:polysaccharide biosynthetic process"/>
    <property type="evidence" value="ECO:0007669"/>
    <property type="project" value="InterPro"/>
</dbReference>
<dbReference type="AlphaFoldDB" id="A0A059E572"/>
<feature type="binding site" evidence="9">
    <location>
        <begin position="259"/>
        <end position="263"/>
    </location>
    <ligand>
        <name>substrate</name>
    </ligand>
</feature>
<dbReference type="PIRSF" id="PIRSF000124">
    <property type="entry name" value="UDPglc_GDPman_dh"/>
    <property type="match status" value="1"/>
</dbReference>
<dbReference type="InterPro" id="IPR014026">
    <property type="entry name" value="UDP-Glc/GDP-Man_DH_dimer"/>
</dbReference>
<dbReference type="InterPro" id="IPR036220">
    <property type="entry name" value="UDP-Glc/GDP-Man_DH_C_sf"/>
</dbReference>